<dbReference type="AlphaFoldDB" id="A0A0D8JX19"/>
<keyword evidence="2" id="KW-1185">Reference proteome</keyword>
<proteinExistence type="predicted"/>
<dbReference type="KEGG" id="cim:CIMG_12107"/>
<dbReference type="Proteomes" id="UP000001261">
    <property type="component" value="Unassembled WGS sequence"/>
</dbReference>
<dbReference type="GeneID" id="24163998"/>
<name>A0A0D8JX19_COCIM</name>
<evidence type="ECO:0000313" key="2">
    <source>
        <dbReference type="Proteomes" id="UP000001261"/>
    </source>
</evidence>
<protein>
    <submittedName>
        <fullName evidence="1">Uncharacterized protein</fullName>
    </submittedName>
</protein>
<evidence type="ECO:0000313" key="1">
    <source>
        <dbReference type="EMBL" id="KJF60823.1"/>
    </source>
</evidence>
<dbReference type="VEuPathDB" id="FungiDB:CIMG_12107"/>
<sequence length="109" mass="11859">MMDQRWRSGLLQILGATTQSTVLRSLLNEPKSFMSALSHRKRADADLTSFSACDGAANSSETTLCSSYFSWAPCGAGHPQGLAFNRHQADQIPRADGRKFNSLEAAELP</sequence>
<dbReference type="RefSeq" id="XP_012213985.1">
    <property type="nucleotide sequence ID" value="XM_012358562.1"/>
</dbReference>
<reference evidence="2" key="1">
    <citation type="journal article" date="2009" name="Genome Res.">
        <title>Comparative genomic analyses of the human fungal pathogens Coccidioides and their relatives.</title>
        <authorList>
            <person name="Sharpton T.J."/>
            <person name="Stajich J.E."/>
            <person name="Rounsley S.D."/>
            <person name="Gardner M.J."/>
            <person name="Wortman J.R."/>
            <person name="Jordar V.S."/>
            <person name="Maiti R."/>
            <person name="Kodira C.D."/>
            <person name="Neafsey D.E."/>
            <person name="Zeng Q."/>
            <person name="Hung C.-Y."/>
            <person name="McMahan C."/>
            <person name="Muszewska A."/>
            <person name="Grynberg M."/>
            <person name="Mandel M.A."/>
            <person name="Kellner E.M."/>
            <person name="Barker B.M."/>
            <person name="Galgiani J.N."/>
            <person name="Orbach M.J."/>
            <person name="Kirkland T.N."/>
            <person name="Cole G.T."/>
            <person name="Henn M.R."/>
            <person name="Birren B.W."/>
            <person name="Taylor J.W."/>
        </authorList>
    </citation>
    <scope>NUCLEOTIDE SEQUENCE [LARGE SCALE GENOMIC DNA]</scope>
    <source>
        <strain evidence="2">RS</strain>
    </source>
</reference>
<dbReference type="EMBL" id="GG704913">
    <property type="protein sequence ID" value="KJF60823.1"/>
    <property type="molecule type" value="Genomic_DNA"/>
</dbReference>
<dbReference type="InParanoid" id="A0A0D8JX19"/>
<gene>
    <name evidence="1" type="ORF">CIMG_12107</name>
</gene>
<reference evidence="2" key="2">
    <citation type="journal article" date="2010" name="Genome Res.">
        <title>Population genomic sequencing of Coccidioides fungi reveals recent hybridization and transposon control.</title>
        <authorList>
            <person name="Neafsey D.E."/>
            <person name="Barker B.M."/>
            <person name="Sharpton T.J."/>
            <person name="Stajich J.E."/>
            <person name="Park D.J."/>
            <person name="Whiston E."/>
            <person name="Hung C.-Y."/>
            <person name="McMahan C."/>
            <person name="White J."/>
            <person name="Sykes S."/>
            <person name="Heiman D."/>
            <person name="Young S."/>
            <person name="Zeng Q."/>
            <person name="Abouelleil A."/>
            <person name="Aftuck L."/>
            <person name="Bessette D."/>
            <person name="Brown A."/>
            <person name="FitzGerald M."/>
            <person name="Lui A."/>
            <person name="Macdonald J.P."/>
            <person name="Priest M."/>
            <person name="Orbach M.J."/>
            <person name="Galgiani J.N."/>
            <person name="Kirkland T.N."/>
            <person name="Cole G.T."/>
            <person name="Birren B.W."/>
            <person name="Henn M.R."/>
            <person name="Taylor J.W."/>
            <person name="Rounsley S.D."/>
        </authorList>
    </citation>
    <scope>GENOME REANNOTATION</scope>
    <source>
        <strain evidence="2">RS</strain>
    </source>
</reference>
<accession>A0A0D8JX19</accession>
<organism evidence="1 2">
    <name type="scientific">Coccidioides immitis (strain RS)</name>
    <name type="common">Valley fever fungus</name>
    <dbReference type="NCBI Taxonomy" id="246410"/>
    <lineage>
        <taxon>Eukaryota</taxon>
        <taxon>Fungi</taxon>
        <taxon>Dikarya</taxon>
        <taxon>Ascomycota</taxon>
        <taxon>Pezizomycotina</taxon>
        <taxon>Eurotiomycetes</taxon>
        <taxon>Eurotiomycetidae</taxon>
        <taxon>Onygenales</taxon>
        <taxon>Onygenaceae</taxon>
        <taxon>Coccidioides</taxon>
    </lineage>
</organism>